<dbReference type="AlphaFoldDB" id="W4PAJ7"/>
<comment type="caution">
    <text evidence="2">The sequence shown here is derived from an EMBL/GenBank/DDBJ whole genome shotgun (WGS) entry which is preliminary data.</text>
</comment>
<dbReference type="Proteomes" id="UP000018861">
    <property type="component" value="Unassembled WGS sequence"/>
</dbReference>
<accession>W4PAJ7</accession>
<dbReference type="InterPro" id="IPR041700">
    <property type="entry name" value="OMP_b-brl_3"/>
</dbReference>
<gene>
    <name evidence="2" type="ORF">JCM6292_3317</name>
</gene>
<dbReference type="Pfam" id="PF14905">
    <property type="entry name" value="OMP_b-brl_3"/>
    <property type="match status" value="1"/>
</dbReference>
<sequence length="762" mass="86683">MERIILLVTFVFALCKVEAQTINGKIVNGKGSPIENATVVMQSVDSLYINSACSDSLGQFSILSSNLDSYRLIVQHLLYETYEKQYANQRDIIIQLNEKENSLEEVVIKGERPIVKLVEGRITYDMPLLLQGKIVSNTYESLLQLPGVREQEGNLILAGATRVTILINGQMTSMPQANLIAALKMMPYDQVQSAEIMYSTPPQYHIRGAAINIILKGGDSASEGLQGQFNTSYTQKHYSNYDAGTSLLLSKSKLTLDLNYSYNLNHTKNGVDIYSNHLYDGIVHQIEQFNRGNRKENEHDIRVGMNYKLTSKDNINIIYTSQIRHGLDNNEFSTGTFSQSNTHKGEDSPIQMHNLLLNYASGSGLKTGLEYTYYKDRTSQHFIESIESKESDFVANSLQKINKYRVFVDQSHSIGTWTLNYGAQYIYAEDHSSQQYHSLMGTDMSSSNMDSKLKEYTGNAYVGFEKTFGDKLSLSASIMGEYYKFAGFDEWTVFPAIEGTYSISPSHMMQFSLSSDKVYPGYWELHGGTSYLNGYAELQGNPNLKPYRVYSGQLSYILKSKYILTAFYNYMDDYSDQLPYQSSERLSLIYQSLNFDYRQVVGLNLMVPFNIGRVLNSRLTLNGFYDKIKSSRFHDVSFNKDNFVFYSRLNNTFNISSKPNIKMEIAGSYITKNIQGPAELSKLWNVEAGVKWSFWNDMGELRLKGTDLFNKWTPDMTMKYSTQNLKMNIIPDSRAVSLSLTLRLGDYKMHDKNVDTSRFGTK</sequence>
<evidence type="ECO:0000259" key="1">
    <source>
        <dbReference type="Pfam" id="PF14905"/>
    </source>
</evidence>
<organism evidence="2 3">
    <name type="scientific">Bacteroides pyogenes JCM 6292</name>
    <dbReference type="NCBI Taxonomy" id="1235809"/>
    <lineage>
        <taxon>Bacteria</taxon>
        <taxon>Pseudomonadati</taxon>
        <taxon>Bacteroidota</taxon>
        <taxon>Bacteroidia</taxon>
        <taxon>Bacteroidales</taxon>
        <taxon>Bacteroidaceae</taxon>
        <taxon>Bacteroides</taxon>
    </lineage>
</organism>
<dbReference type="SUPFAM" id="SSF49464">
    <property type="entry name" value="Carboxypeptidase regulatory domain-like"/>
    <property type="match status" value="1"/>
</dbReference>
<feature type="domain" description="Outer membrane protein beta-barrel" evidence="1">
    <location>
        <begin position="362"/>
        <end position="741"/>
    </location>
</feature>
<protein>
    <submittedName>
        <fullName evidence="2">Transcriptional regulator, MerR family</fullName>
    </submittedName>
</protein>
<dbReference type="InterPro" id="IPR008969">
    <property type="entry name" value="CarboxyPept-like_regulatory"/>
</dbReference>
<dbReference type="Pfam" id="PF13715">
    <property type="entry name" value="CarbopepD_reg_2"/>
    <property type="match status" value="1"/>
</dbReference>
<dbReference type="EMBL" id="BAIQ01000044">
    <property type="protein sequence ID" value="GAE16821.1"/>
    <property type="molecule type" value="Genomic_DNA"/>
</dbReference>
<reference evidence="2 3" key="1">
    <citation type="journal article" date="2014" name="Genome Announc.">
        <title>Draft Genome Sequences of Three Strains of Bacteroides pyogenes Isolated from a Cat and Swine.</title>
        <authorList>
            <person name="Sakamoto M."/>
            <person name="Oshima K."/>
            <person name="Suda W."/>
            <person name="Kitamura K."/>
            <person name="Iida T."/>
            <person name="Hattori M."/>
            <person name="Ohkuma M."/>
        </authorList>
    </citation>
    <scope>NUCLEOTIDE SEQUENCE [LARGE SCALE GENOMIC DNA]</scope>
    <source>
        <strain evidence="2 3">JCM 6292</strain>
    </source>
</reference>
<evidence type="ECO:0000313" key="2">
    <source>
        <dbReference type="EMBL" id="GAE16821.1"/>
    </source>
</evidence>
<name>W4PAJ7_9BACE</name>
<dbReference type="SUPFAM" id="SSF56935">
    <property type="entry name" value="Porins"/>
    <property type="match status" value="1"/>
</dbReference>
<proteinExistence type="predicted"/>
<evidence type="ECO:0000313" key="3">
    <source>
        <dbReference type="Proteomes" id="UP000018861"/>
    </source>
</evidence>